<dbReference type="GO" id="GO:0005230">
    <property type="term" value="F:extracellular ligand-gated monoatomic ion channel activity"/>
    <property type="evidence" value="ECO:0007669"/>
    <property type="project" value="InterPro"/>
</dbReference>
<feature type="chain" id="PRO_5041925019" description="Secreted protein" evidence="1">
    <location>
        <begin position="18"/>
        <end position="141"/>
    </location>
</feature>
<evidence type="ECO:0000256" key="1">
    <source>
        <dbReference type="SAM" id="SignalP"/>
    </source>
</evidence>
<protein>
    <recommendedName>
        <fullName evidence="4">Secreted protein</fullName>
    </recommendedName>
</protein>
<proteinExistence type="predicted"/>
<sequence length="141" mass="15692">MLRVATLLLCWLHVCVAGQWERAVLDHLFADGKYNPHERPVEDEVQPLQVTFGIILQQIIDVRWYSRSTQMSPPSTLRSNGAEAARAHENGLSTSICSEIVPSCRVSPTGQDLRVSSLSPPALQFFPQFCCRGSFGGQHNQ</sequence>
<gene>
    <name evidence="2" type="ORF">RRG08_063998</name>
</gene>
<dbReference type="AlphaFoldDB" id="A0AAE1CY22"/>
<dbReference type="Proteomes" id="UP001283361">
    <property type="component" value="Unassembled WGS sequence"/>
</dbReference>
<dbReference type="SUPFAM" id="SSF63712">
    <property type="entry name" value="Nicotinic receptor ligand binding domain-like"/>
    <property type="match status" value="1"/>
</dbReference>
<reference evidence="2" key="1">
    <citation type="journal article" date="2023" name="G3 (Bethesda)">
        <title>A reference genome for the long-term kleptoplast-retaining sea slug Elysia crispata morphotype clarki.</title>
        <authorList>
            <person name="Eastman K.E."/>
            <person name="Pendleton A.L."/>
            <person name="Shaikh M.A."/>
            <person name="Suttiyut T."/>
            <person name="Ogas R."/>
            <person name="Tomko P."/>
            <person name="Gavelis G."/>
            <person name="Widhalm J.R."/>
            <person name="Wisecaver J.H."/>
        </authorList>
    </citation>
    <scope>NUCLEOTIDE SEQUENCE</scope>
    <source>
        <strain evidence="2">ECLA1</strain>
    </source>
</reference>
<keyword evidence="3" id="KW-1185">Reference proteome</keyword>
<organism evidence="2 3">
    <name type="scientific">Elysia crispata</name>
    <name type="common">lettuce slug</name>
    <dbReference type="NCBI Taxonomy" id="231223"/>
    <lineage>
        <taxon>Eukaryota</taxon>
        <taxon>Metazoa</taxon>
        <taxon>Spiralia</taxon>
        <taxon>Lophotrochozoa</taxon>
        <taxon>Mollusca</taxon>
        <taxon>Gastropoda</taxon>
        <taxon>Heterobranchia</taxon>
        <taxon>Euthyneura</taxon>
        <taxon>Panpulmonata</taxon>
        <taxon>Sacoglossa</taxon>
        <taxon>Placobranchoidea</taxon>
        <taxon>Plakobranchidae</taxon>
        <taxon>Elysia</taxon>
    </lineage>
</organism>
<feature type="signal peptide" evidence="1">
    <location>
        <begin position="1"/>
        <end position="17"/>
    </location>
</feature>
<accession>A0AAE1CY22</accession>
<name>A0AAE1CY22_9GAST</name>
<evidence type="ECO:0008006" key="4">
    <source>
        <dbReference type="Google" id="ProtNLM"/>
    </source>
</evidence>
<dbReference type="GO" id="GO:0016020">
    <property type="term" value="C:membrane"/>
    <property type="evidence" value="ECO:0007669"/>
    <property type="project" value="InterPro"/>
</dbReference>
<evidence type="ECO:0000313" key="2">
    <source>
        <dbReference type="EMBL" id="KAK3743142.1"/>
    </source>
</evidence>
<comment type="caution">
    <text evidence="2">The sequence shown here is derived from an EMBL/GenBank/DDBJ whole genome shotgun (WGS) entry which is preliminary data.</text>
</comment>
<keyword evidence="1" id="KW-0732">Signal</keyword>
<dbReference type="InterPro" id="IPR036734">
    <property type="entry name" value="Neur_chan_lig-bd_sf"/>
</dbReference>
<evidence type="ECO:0000313" key="3">
    <source>
        <dbReference type="Proteomes" id="UP001283361"/>
    </source>
</evidence>
<dbReference type="EMBL" id="JAWDGP010006323">
    <property type="protein sequence ID" value="KAK3743142.1"/>
    <property type="molecule type" value="Genomic_DNA"/>
</dbReference>
<dbReference type="Gene3D" id="2.70.170.10">
    <property type="entry name" value="Neurotransmitter-gated ion-channel ligand-binding domain"/>
    <property type="match status" value="1"/>
</dbReference>